<dbReference type="EMBL" id="JBJQND010000004">
    <property type="protein sequence ID" value="KAL3880915.1"/>
    <property type="molecule type" value="Genomic_DNA"/>
</dbReference>
<dbReference type="AlphaFoldDB" id="A0ABD3X7P0"/>
<gene>
    <name evidence="1" type="ORF">ACJMK2_033118</name>
</gene>
<feature type="non-terminal residue" evidence="1">
    <location>
        <position position="97"/>
    </location>
</feature>
<evidence type="ECO:0000313" key="2">
    <source>
        <dbReference type="Proteomes" id="UP001634394"/>
    </source>
</evidence>
<reference evidence="1 2" key="1">
    <citation type="submission" date="2024-11" db="EMBL/GenBank/DDBJ databases">
        <title>Chromosome-level genome assembly of the freshwater bivalve Anodonta woodiana.</title>
        <authorList>
            <person name="Chen X."/>
        </authorList>
    </citation>
    <scope>NUCLEOTIDE SEQUENCE [LARGE SCALE GENOMIC DNA]</scope>
    <source>
        <strain evidence="1">MN2024</strain>
        <tissue evidence="1">Gills</tissue>
    </source>
</reference>
<accession>A0ABD3X7P0</accession>
<evidence type="ECO:0000313" key="1">
    <source>
        <dbReference type="EMBL" id="KAL3880915.1"/>
    </source>
</evidence>
<comment type="caution">
    <text evidence="1">The sequence shown here is derived from an EMBL/GenBank/DDBJ whole genome shotgun (WGS) entry which is preliminary data.</text>
</comment>
<dbReference type="Proteomes" id="UP001634394">
    <property type="component" value="Unassembled WGS sequence"/>
</dbReference>
<sequence length="97" mass="10864">MLTQKWEFGTASVCELQCSHRNRNLGLLQSVSSNAHTEKGIWDCFSLRAPMLTQKWEFGTASVCELQCSHRNGNLGLLQSVSSNAHTEMGIWDCFSL</sequence>
<name>A0ABD3X7P0_SINWO</name>
<organism evidence="1 2">
    <name type="scientific">Sinanodonta woodiana</name>
    <name type="common">Chinese pond mussel</name>
    <name type="synonym">Anodonta woodiana</name>
    <dbReference type="NCBI Taxonomy" id="1069815"/>
    <lineage>
        <taxon>Eukaryota</taxon>
        <taxon>Metazoa</taxon>
        <taxon>Spiralia</taxon>
        <taxon>Lophotrochozoa</taxon>
        <taxon>Mollusca</taxon>
        <taxon>Bivalvia</taxon>
        <taxon>Autobranchia</taxon>
        <taxon>Heteroconchia</taxon>
        <taxon>Palaeoheterodonta</taxon>
        <taxon>Unionida</taxon>
        <taxon>Unionoidea</taxon>
        <taxon>Unionidae</taxon>
        <taxon>Unioninae</taxon>
        <taxon>Sinanodonta</taxon>
    </lineage>
</organism>
<keyword evidence="2" id="KW-1185">Reference proteome</keyword>
<protein>
    <submittedName>
        <fullName evidence="1">Uncharacterized protein</fullName>
    </submittedName>
</protein>
<proteinExistence type="predicted"/>